<dbReference type="Pfam" id="PF10060">
    <property type="entry name" value="DUF2298"/>
    <property type="match status" value="2"/>
</dbReference>
<evidence type="ECO:0008006" key="4">
    <source>
        <dbReference type="Google" id="ProtNLM"/>
    </source>
</evidence>
<feature type="transmembrane region" description="Helical" evidence="1">
    <location>
        <begin position="368"/>
        <end position="386"/>
    </location>
</feature>
<keyword evidence="1" id="KW-0472">Membrane</keyword>
<feature type="transmembrane region" description="Helical" evidence="1">
    <location>
        <begin position="485"/>
        <end position="505"/>
    </location>
</feature>
<dbReference type="NCBIfam" id="TIGR03662">
    <property type="entry name" value="Chlor_Arch_YYY"/>
    <property type="match status" value="1"/>
</dbReference>
<feature type="transmembrane region" description="Helical" evidence="1">
    <location>
        <begin position="222"/>
        <end position="241"/>
    </location>
</feature>
<reference evidence="2 3" key="1">
    <citation type="journal article" date="2016" name="Nat. Commun.">
        <title>Thousands of microbial genomes shed light on interconnected biogeochemical processes in an aquifer system.</title>
        <authorList>
            <person name="Anantharaman K."/>
            <person name="Brown C.T."/>
            <person name="Hug L.A."/>
            <person name="Sharon I."/>
            <person name="Castelle C.J."/>
            <person name="Probst A.J."/>
            <person name="Thomas B.C."/>
            <person name="Singh A."/>
            <person name="Wilkins M.J."/>
            <person name="Karaoz U."/>
            <person name="Brodie E.L."/>
            <person name="Williams K.H."/>
            <person name="Hubbard S.S."/>
            <person name="Banfield J.F."/>
        </authorList>
    </citation>
    <scope>NUCLEOTIDE SEQUENCE [LARGE SCALE GENOMIC DNA]</scope>
</reference>
<proteinExistence type="predicted"/>
<keyword evidence="1" id="KW-0812">Transmembrane</keyword>
<feature type="transmembrane region" description="Helical" evidence="1">
    <location>
        <begin position="38"/>
        <end position="56"/>
    </location>
</feature>
<evidence type="ECO:0000313" key="2">
    <source>
        <dbReference type="EMBL" id="OGY16060.1"/>
    </source>
</evidence>
<feature type="transmembrane region" description="Helical" evidence="1">
    <location>
        <begin position="340"/>
        <end position="356"/>
    </location>
</feature>
<protein>
    <recommendedName>
        <fullName evidence="4">YYY membrane protein</fullName>
    </recommendedName>
</protein>
<dbReference type="EMBL" id="MHCI01000020">
    <property type="protein sequence ID" value="OGY16060.1"/>
    <property type="molecule type" value="Genomic_DNA"/>
</dbReference>
<accession>A0A1G1VKY0</accession>
<feature type="transmembrane region" description="Helical" evidence="1">
    <location>
        <begin position="288"/>
        <end position="305"/>
    </location>
</feature>
<name>A0A1G1VKY0_9BACT</name>
<dbReference type="InterPro" id="IPR018746">
    <property type="entry name" value="DUF2298"/>
</dbReference>
<feature type="transmembrane region" description="Helical" evidence="1">
    <location>
        <begin position="406"/>
        <end position="429"/>
    </location>
</feature>
<comment type="caution">
    <text evidence="2">The sequence shown here is derived from an EMBL/GenBank/DDBJ whole genome shotgun (WGS) entry which is preliminary data.</text>
</comment>
<evidence type="ECO:0000313" key="3">
    <source>
        <dbReference type="Proteomes" id="UP000179069"/>
    </source>
</evidence>
<dbReference type="AlphaFoldDB" id="A0A1G1VKY0"/>
<gene>
    <name evidence="2" type="ORF">A2785_02725</name>
</gene>
<evidence type="ECO:0000256" key="1">
    <source>
        <dbReference type="SAM" id="Phobius"/>
    </source>
</evidence>
<feature type="transmembrane region" description="Helical" evidence="1">
    <location>
        <begin position="317"/>
        <end position="334"/>
    </location>
</feature>
<dbReference type="PANTHER" id="PTHR10790">
    <property type="entry name" value="TPR-DOMAIN CONTAINING PROTEIN"/>
    <property type="match status" value="1"/>
</dbReference>
<dbReference type="PANTHER" id="PTHR10790:SF51">
    <property type="entry name" value="TETRATRICOPEPTIDE REPEAT PROTEIN"/>
    <property type="match status" value="1"/>
</dbReference>
<feature type="transmembrane region" description="Helical" evidence="1">
    <location>
        <begin position="103"/>
        <end position="120"/>
    </location>
</feature>
<feature type="transmembrane region" description="Helical" evidence="1">
    <location>
        <begin position="517"/>
        <end position="539"/>
    </location>
</feature>
<feature type="transmembrane region" description="Helical" evidence="1">
    <location>
        <begin position="62"/>
        <end position="83"/>
    </location>
</feature>
<dbReference type="Proteomes" id="UP000179069">
    <property type="component" value="Unassembled WGS sequence"/>
</dbReference>
<organism evidence="2 3">
    <name type="scientific">Candidatus Chisholmbacteria bacterium RIFCSPHIGHO2_01_FULL_49_18</name>
    <dbReference type="NCBI Taxonomy" id="1797590"/>
    <lineage>
        <taxon>Bacteria</taxon>
        <taxon>Candidatus Chisholmiibacteriota</taxon>
    </lineage>
</organism>
<keyword evidence="1" id="KW-1133">Transmembrane helix</keyword>
<feature type="transmembrane region" description="Helical" evidence="1">
    <location>
        <begin position="12"/>
        <end position="31"/>
    </location>
</feature>
<feature type="transmembrane region" description="Helical" evidence="1">
    <location>
        <begin position="187"/>
        <end position="210"/>
    </location>
</feature>
<sequence length="709" mass="81043">MFIQDLPQIIRWWMLFAGLGLLAFSIIHLLLSRFWDGGWAFAKIFGLALISYWVFLFGNLRLIPFGSLSIWLGVLVLVVLSLYLYRSRKMQIIPFFRRRWRWVLLEEALFFLGLLFWSWVRGHQPAINGLEKFMDFGFVNSILRSGYLPPSDMWLSGETINYYYFGHLMTAVITRLSGLSSAVTYNLMIATILGLVLSATFSLATTLAYSLLAEPRSRSRQLLMAISGIVSAVVMVFAGNLHTVVTAASKGAANYWYPDATRYIPFTIHEFPLYSFVVADLHGHVNNIPFVLLTLAFLFAFLLEYKYLQRFSFFNPTLSGRILTLGLLVGILYMTNALDAPIYLTVMALALLFVALSERPILQHLKRLFTSLILIIVCAFLFSLPFHLTFVPFSKGIALVRMHSHLIQLLVLWGFFISVGITFFLLLLFTHRRVFPRQVHFNALIARFLLALVVISTFLVILPELFYIKDIYIAEYHRANTMFKLVYQTFILMSLSSGPVLVFLLRSFNGAGRKLRYGLAFLLLVYSLGLGSILMYPYFSIRSYYNRLERYQGLNGLTWMQDKYPDDQAAVAWLQLHLVGQPVIAEAVGESYTDFARISANTGLPTILGWRVHEWLWRGSFDELSIRTNDVAHLYTSADLRETCSLVERYNISYIFVGTLERQQYASIQEWVFQALGEKIFSQGETTIYRIRRPCAGVGSPSSSVPGHS</sequence>
<feature type="transmembrane region" description="Helical" evidence="1">
    <location>
        <begin position="441"/>
        <end position="462"/>
    </location>
</feature>